<dbReference type="PANTHER" id="PTHR30537">
    <property type="entry name" value="HTH-TYPE TRANSCRIPTIONAL REGULATOR"/>
    <property type="match status" value="1"/>
</dbReference>
<dbReference type="GO" id="GO:0003700">
    <property type="term" value="F:DNA-binding transcription factor activity"/>
    <property type="evidence" value="ECO:0007669"/>
    <property type="project" value="InterPro"/>
</dbReference>
<evidence type="ECO:0000259" key="5">
    <source>
        <dbReference type="PROSITE" id="PS50931"/>
    </source>
</evidence>
<sequence>MYDDLLMFVKLVALGSFSQTAKDYNTSQPTITRRIQALEQALGMQLLKRNTRNIELTVAGHKLYESVRGYKFSIDNIIRNLRTSEGNLKERIRIALPPAMSFYVISPYIGEFMAKNPDISLDIIYQRSAVDLVTQNLDLAVNANPPTSQVVKIKLLHKAHFQLYASKDYVKRYGLPKSMAELASHTVIGMINSDDTVTKVLYANHIKTGEQIALDNHSCRILSNEGLNIHQIVNSGYAIGGLWDTLLLNDTASQGLVKVFPEYTFSEIPYFLIRDAENKSANLEALIKFIEECFERIKPKD</sequence>
<name>A0A2I7N3H3_9NEIS</name>
<dbReference type="OrthoDB" id="570111at2"/>
<feature type="domain" description="HTH lysR-type" evidence="5">
    <location>
        <begin position="1"/>
        <end position="57"/>
    </location>
</feature>
<organism evidence="6 7">
    <name type="scientific">Aquella oligotrophica</name>
    <dbReference type="NCBI Taxonomy" id="2067065"/>
    <lineage>
        <taxon>Bacteria</taxon>
        <taxon>Pseudomonadati</taxon>
        <taxon>Pseudomonadota</taxon>
        <taxon>Betaproteobacteria</taxon>
        <taxon>Neisseriales</taxon>
        <taxon>Neisseriaceae</taxon>
        <taxon>Aquella</taxon>
    </lineage>
</organism>
<evidence type="ECO:0000256" key="3">
    <source>
        <dbReference type="ARBA" id="ARBA00023125"/>
    </source>
</evidence>
<dbReference type="PRINTS" id="PR00039">
    <property type="entry name" value="HTHLYSR"/>
</dbReference>
<comment type="similarity">
    <text evidence="1">Belongs to the LysR transcriptional regulatory family.</text>
</comment>
<dbReference type="Gene3D" id="1.10.10.10">
    <property type="entry name" value="Winged helix-like DNA-binding domain superfamily/Winged helix DNA-binding domain"/>
    <property type="match status" value="1"/>
</dbReference>
<dbReference type="FunFam" id="1.10.10.10:FF:000001">
    <property type="entry name" value="LysR family transcriptional regulator"/>
    <property type="match status" value="1"/>
</dbReference>
<dbReference type="InterPro" id="IPR036388">
    <property type="entry name" value="WH-like_DNA-bd_sf"/>
</dbReference>
<keyword evidence="7" id="KW-1185">Reference proteome</keyword>
<keyword evidence="2" id="KW-0805">Transcription regulation</keyword>
<gene>
    <name evidence="6" type="ORF">CUN60_01370</name>
</gene>
<dbReference type="SUPFAM" id="SSF46785">
    <property type="entry name" value="Winged helix' DNA-binding domain"/>
    <property type="match status" value="1"/>
</dbReference>
<dbReference type="EMBL" id="CP024847">
    <property type="protein sequence ID" value="AUR51007.1"/>
    <property type="molecule type" value="Genomic_DNA"/>
</dbReference>
<dbReference type="InterPro" id="IPR005119">
    <property type="entry name" value="LysR_subst-bd"/>
</dbReference>
<accession>A0A2I7N3H3</accession>
<evidence type="ECO:0000313" key="6">
    <source>
        <dbReference type="EMBL" id="AUR51007.1"/>
    </source>
</evidence>
<dbReference type="Gene3D" id="3.40.190.290">
    <property type="match status" value="1"/>
</dbReference>
<dbReference type="InterPro" id="IPR000847">
    <property type="entry name" value="LysR_HTH_N"/>
</dbReference>
<dbReference type="SUPFAM" id="SSF53850">
    <property type="entry name" value="Periplasmic binding protein-like II"/>
    <property type="match status" value="1"/>
</dbReference>
<protein>
    <recommendedName>
        <fullName evidence="5">HTH lysR-type domain-containing protein</fullName>
    </recommendedName>
</protein>
<dbReference type="Pfam" id="PF00126">
    <property type="entry name" value="HTH_1"/>
    <property type="match status" value="1"/>
</dbReference>
<dbReference type="InterPro" id="IPR036390">
    <property type="entry name" value="WH_DNA-bd_sf"/>
</dbReference>
<dbReference type="KEGG" id="nba:CUN60_01370"/>
<reference evidence="7" key="1">
    <citation type="submission" date="2017-11" db="EMBL/GenBank/DDBJ databases">
        <authorList>
            <person name="Chan K.G."/>
            <person name="Lee L.S."/>
        </authorList>
    </citation>
    <scope>NUCLEOTIDE SEQUENCE [LARGE SCALE GENOMIC DNA]</scope>
    <source>
        <strain evidence="7">DSM 100970</strain>
    </source>
</reference>
<dbReference type="GO" id="GO:0006351">
    <property type="term" value="P:DNA-templated transcription"/>
    <property type="evidence" value="ECO:0007669"/>
    <property type="project" value="TreeGrafter"/>
</dbReference>
<dbReference type="AlphaFoldDB" id="A0A2I7N3H3"/>
<dbReference type="Pfam" id="PF03466">
    <property type="entry name" value="LysR_substrate"/>
    <property type="match status" value="1"/>
</dbReference>
<evidence type="ECO:0000256" key="4">
    <source>
        <dbReference type="ARBA" id="ARBA00023163"/>
    </source>
</evidence>
<dbReference type="Proteomes" id="UP000236655">
    <property type="component" value="Chromosome"/>
</dbReference>
<dbReference type="PROSITE" id="PS50931">
    <property type="entry name" value="HTH_LYSR"/>
    <property type="match status" value="1"/>
</dbReference>
<dbReference type="GO" id="GO:0043565">
    <property type="term" value="F:sequence-specific DNA binding"/>
    <property type="evidence" value="ECO:0007669"/>
    <property type="project" value="TreeGrafter"/>
</dbReference>
<keyword evidence="3" id="KW-0238">DNA-binding</keyword>
<dbReference type="RefSeq" id="WP_102950307.1">
    <property type="nucleotide sequence ID" value="NZ_CP024847.1"/>
</dbReference>
<proteinExistence type="inferred from homology"/>
<evidence type="ECO:0000256" key="2">
    <source>
        <dbReference type="ARBA" id="ARBA00023015"/>
    </source>
</evidence>
<keyword evidence="4" id="KW-0804">Transcription</keyword>
<dbReference type="InterPro" id="IPR058163">
    <property type="entry name" value="LysR-type_TF_proteobact-type"/>
</dbReference>
<evidence type="ECO:0000256" key="1">
    <source>
        <dbReference type="ARBA" id="ARBA00009437"/>
    </source>
</evidence>
<dbReference type="PANTHER" id="PTHR30537:SF3">
    <property type="entry name" value="TRANSCRIPTIONAL REGULATORY PROTEIN"/>
    <property type="match status" value="1"/>
</dbReference>
<evidence type="ECO:0000313" key="7">
    <source>
        <dbReference type="Proteomes" id="UP000236655"/>
    </source>
</evidence>